<dbReference type="AlphaFoldDB" id="A0A5B6X276"/>
<keyword evidence="2" id="KW-0418">Kinase</keyword>
<dbReference type="EMBL" id="SMMG02000001">
    <property type="protein sequence ID" value="KAA3488311.1"/>
    <property type="molecule type" value="Genomic_DNA"/>
</dbReference>
<dbReference type="PANTHER" id="PTHR46148:SF44">
    <property type="entry name" value="GAG-POL POLYPROTEIN"/>
    <property type="match status" value="1"/>
</dbReference>
<dbReference type="GO" id="GO:0016301">
    <property type="term" value="F:kinase activity"/>
    <property type="evidence" value="ECO:0007669"/>
    <property type="project" value="UniProtKB-KW"/>
</dbReference>
<reference evidence="3" key="1">
    <citation type="journal article" date="2019" name="Plant Biotechnol. J.">
        <title>Genome sequencing of the Australian wild diploid species Gossypium australe highlights disease resistance and delayed gland morphogenesis.</title>
        <authorList>
            <person name="Cai Y."/>
            <person name="Cai X."/>
            <person name="Wang Q."/>
            <person name="Wang P."/>
            <person name="Zhang Y."/>
            <person name="Cai C."/>
            <person name="Xu Y."/>
            <person name="Wang K."/>
            <person name="Zhou Z."/>
            <person name="Wang C."/>
            <person name="Geng S."/>
            <person name="Li B."/>
            <person name="Dong Q."/>
            <person name="Hou Y."/>
            <person name="Wang H."/>
            <person name="Ai P."/>
            <person name="Liu Z."/>
            <person name="Yi F."/>
            <person name="Sun M."/>
            <person name="An G."/>
            <person name="Cheng J."/>
            <person name="Zhang Y."/>
            <person name="Shi Q."/>
            <person name="Xie Y."/>
            <person name="Shi X."/>
            <person name="Chang Y."/>
            <person name="Huang F."/>
            <person name="Chen Y."/>
            <person name="Hong S."/>
            <person name="Mi L."/>
            <person name="Sun Q."/>
            <person name="Zhang L."/>
            <person name="Zhou B."/>
            <person name="Peng R."/>
            <person name="Zhang X."/>
            <person name="Liu F."/>
        </authorList>
    </citation>
    <scope>NUCLEOTIDE SEQUENCE [LARGE SCALE GENOMIC DNA]</scope>
    <source>
        <strain evidence="3">cv. PA1801</strain>
    </source>
</reference>
<organism evidence="2 3">
    <name type="scientific">Gossypium australe</name>
    <dbReference type="NCBI Taxonomy" id="47621"/>
    <lineage>
        <taxon>Eukaryota</taxon>
        <taxon>Viridiplantae</taxon>
        <taxon>Streptophyta</taxon>
        <taxon>Embryophyta</taxon>
        <taxon>Tracheophyta</taxon>
        <taxon>Spermatophyta</taxon>
        <taxon>Magnoliopsida</taxon>
        <taxon>eudicotyledons</taxon>
        <taxon>Gunneridae</taxon>
        <taxon>Pentapetalae</taxon>
        <taxon>rosids</taxon>
        <taxon>malvids</taxon>
        <taxon>Malvales</taxon>
        <taxon>Malvaceae</taxon>
        <taxon>Malvoideae</taxon>
        <taxon>Gossypium</taxon>
    </lineage>
</organism>
<dbReference type="Proteomes" id="UP000325315">
    <property type="component" value="Unassembled WGS sequence"/>
</dbReference>
<dbReference type="InterPro" id="IPR056924">
    <property type="entry name" value="SH3_Tf2-1"/>
</dbReference>
<keyword evidence="3" id="KW-1185">Reference proteome</keyword>
<keyword evidence="2" id="KW-0675">Receptor</keyword>
<keyword evidence="2" id="KW-0808">Transferase</keyword>
<sequence length="78" mass="9166">MSPRFIGLYEIIERISLIAYRLALPPELEKIHNVFHVSMLRRYRSDPSHVINSSEIDLQPGLLFSEKPIRILARELCY</sequence>
<accession>A0A5B6X276</accession>
<dbReference type="Pfam" id="PF24626">
    <property type="entry name" value="SH3_Tf2-1"/>
    <property type="match status" value="1"/>
</dbReference>
<name>A0A5B6X276_9ROSI</name>
<comment type="caution">
    <text evidence="2">The sequence shown here is derived from an EMBL/GenBank/DDBJ whole genome shotgun (WGS) entry which is preliminary data.</text>
</comment>
<dbReference type="OrthoDB" id="998764at2759"/>
<feature type="domain" description="Tf2-1-like SH3-like" evidence="1">
    <location>
        <begin position="1"/>
        <end position="44"/>
    </location>
</feature>
<protein>
    <submittedName>
        <fullName evidence="2">Receptor-like protein kinase</fullName>
    </submittedName>
</protein>
<dbReference type="PANTHER" id="PTHR46148">
    <property type="entry name" value="CHROMO DOMAIN-CONTAINING PROTEIN"/>
    <property type="match status" value="1"/>
</dbReference>
<evidence type="ECO:0000313" key="3">
    <source>
        <dbReference type="Proteomes" id="UP000325315"/>
    </source>
</evidence>
<evidence type="ECO:0000259" key="1">
    <source>
        <dbReference type="Pfam" id="PF24626"/>
    </source>
</evidence>
<gene>
    <name evidence="2" type="ORF">EPI10_032080</name>
</gene>
<proteinExistence type="predicted"/>
<evidence type="ECO:0000313" key="2">
    <source>
        <dbReference type="EMBL" id="KAA3488311.1"/>
    </source>
</evidence>